<evidence type="ECO:0000259" key="1">
    <source>
        <dbReference type="Pfam" id="PF11274"/>
    </source>
</evidence>
<dbReference type="OrthoDB" id="6423603at2759"/>
<evidence type="ECO:0000313" key="3">
    <source>
        <dbReference type="Proteomes" id="UP000007431"/>
    </source>
</evidence>
<dbReference type="OMA" id="HTMAKEN"/>
<protein>
    <recommendedName>
        <fullName evidence="1">DUF3074 domain-containing protein</fullName>
    </recommendedName>
</protein>
<name>D8Q776_SCHCM</name>
<organism evidence="3">
    <name type="scientific">Schizophyllum commune (strain H4-8 / FGSC 9210)</name>
    <name type="common">Split gill fungus</name>
    <dbReference type="NCBI Taxonomy" id="578458"/>
    <lineage>
        <taxon>Eukaryota</taxon>
        <taxon>Fungi</taxon>
        <taxon>Dikarya</taxon>
        <taxon>Basidiomycota</taxon>
        <taxon>Agaricomycotina</taxon>
        <taxon>Agaricomycetes</taxon>
        <taxon>Agaricomycetidae</taxon>
        <taxon>Agaricales</taxon>
        <taxon>Schizophyllaceae</taxon>
        <taxon>Schizophyllum</taxon>
    </lineage>
</organism>
<dbReference type="InterPro" id="IPR024500">
    <property type="entry name" value="DUF3074"/>
</dbReference>
<dbReference type="SUPFAM" id="SSF55961">
    <property type="entry name" value="Bet v1-like"/>
    <property type="match status" value="1"/>
</dbReference>
<accession>D8Q776</accession>
<reference evidence="2 3" key="1">
    <citation type="journal article" date="2010" name="Nat. Biotechnol.">
        <title>Genome sequence of the model mushroom Schizophyllum commune.</title>
        <authorList>
            <person name="Ohm R.A."/>
            <person name="de Jong J.F."/>
            <person name="Lugones L.G."/>
            <person name="Aerts A."/>
            <person name="Kothe E."/>
            <person name="Stajich J.E."/>
            <person name="de Vries R.P."/>
            <person name="Record E."/>
            <person name="Levasseur A."/>
            <person name="Baker S.E."/>
            <person name="Bartholomew K.A."/>
            <person name="Coutinho P.M."/>
            <person name="Erdmann S."/>
            <person name="Fowler T.J."/>
            <person name="Gathman A.C."/>
            <person name="Lombard V."/>
            <person name="Henrissat B."/>
            <person name="Knabe N."/>
            <person name="Kuees U."/>
            <person name="Lilly W.W."/>
            <person name="Lindquist E."/>
            <person name="Lucas S."/>
            <person name="Magnuson J.K."/>
            <person name="Piumi F."/>
            <person name="Raudaskoski M."/>
            <person name="Salamov A."/>
            <person name="Schmutz J."/>
            <person name="Schwarze F.W.M.R."/>
            <person name="vanKuyk P.A."/>
            <person name="Horton J.S."/>
            <person name="Grigoriev I.V."/>
            <person name="Woesten H.A.B."/>
        </authorList>
    </citation>
    <scope>NUCLEOTIDE SEQUENCE [LARGE SCALE GENOMIC DNA]</scope>
    <source>
        <strain evidence="3">H4-8 / FGSC 9210</strain>
    </source>
</reference>
<feature type="non-terminal residue" evidence="2">
    <location>
        <position position="228"/>
    </location>
</feature>
<dbReference type="GeneID" id="9587315"/>
<dbReference type="AlphaFoldDB" id="D8Q776"/>
<dbReference type="InParanoid" id="D8Q776"/>
<dbReference type="InterPro" id="IPR023393">
    <property type="entry name" value="START-like_dom_sf"/>
</dbReference>
<dbReference type="KEGG" id="scm:SCHCO_02581548"/>
<dbReference type="PANTHER" id="PTHR40370:SF1">
    <property type="entry name" value="DUF3074 DOMAIN-CONTAINING PROTEIN"/>
    <property type="match status" value="1"/>
</dbReference>
<dbReference type="EMBL" id="GL377307">
    <property type="protein sequence ID" value="EFI95986.1"/>
    <property type="molecule type" value="Genomic_DNA"/>
</dbReference>
<keyword evidence="3" id="KW-1185">Reference proteome</keyword>
<dbReference type="Gene3D" id="3.30.530.20">
    <property type="match status" value="1"/>
</dbReference>
<dbReference type="HOGENOM" id="CLU_078586_0_1_1"/>
<dbReference type="eggNOG" id="ENOG502QTT5">
    <property type="taxonomic scope" value="Eukaryota"/>
</dbReference>
<proteinExistence type="predicted"/>
<dbReference type="Pfam" id="PF11274">
    <property type="entry name" value="DUF3074"/>
    <property type="match status" value="1"/>
</dbReference>
<sequence length="228" mass="25581">MLRRSWRCVLHLASGRSDAPAADALIADALSVVRESDTWEVKLVKAGATVRRRKADGDNHWFCRVSTHAQDDLSFDQLWDKVGVQRFPSQKQYLSDVTRVNLIEAGPKNRTVWSAYHSSSSLASPRIFTVLLETRLREFPPQARTGVAVEIPVDISSRAAFAHMEERGVKAHAVTIEHVKEVNDGSAIEWRVITCRHYGGMLPAAVWARQMPDRLVEVAEDIEEVCVP</sequence>
<dbReference type="RefSeq" id="XP_003030889.1">
    <property type="nucleotide sequence ID" value="XM_003030843.1"/>
</dbReference>
<evidence type="ECO:0000313" key="2">
    <source>
        <dbReference type="EMBL" id="EFI95986.1"/>
    </source>
</evidence>
<feature type="domain" description="DUF3074" evidence="1">
    <location>
        <begin position="61"/>
        <end position="217"/>
    </location>
</feature>
<dbReference type="PANTHER" id="PTHR40370">
    <property type="entry name" value="EXPRESSED PROTEIN"/>
    <property type="match status" value="1"/>
</dbReference>
<gene>
    <name evidence="2" type="ORF">SCHCODRAFT_109656</name>
</gene>
<dbReference type="Proteomes" id="UP000007431">
    <property type="component" value="Unassembled WGS sequence"/>
</dbReference>
<dbReference type="VEuPathDB" id="FungiDB:SCHCODRAFT_02581548"/>